<keyword evidence="4" id="KW-1185">Reference proteome</keyword>
<evidence type="ECO:0000259" key="2">
    <source>
        <dbReference type="Pfam" id="PF00534"/>
    </source>
</evidence>
<dbReference type="RefSeq" id="WP_088353349.1">
    <property type="nucleotide sequence ID" value="NZ_CP061813.1"/>
</dbReference>
<dbReference type="GO" id="GO:0016757">
    <property type="term" value="F:glycosyltransferase activity"/>
    <property type="evidence" value="ECO:0007669"/>
    <property type="project" value="InterPro"/>
</dbReference>
<dbReference type="OrthoDB" id="9811902at2"/>
<dbReference type="AlphaFoldDB" id="A0A7L8AHM0"/>
<feature type="transmembrane region" description="Helical" evidence="1">
    <location>
        <begin position="84"/>
        <end position="105"/>
    </location>
</feature>
<dbReference type="EMBL" id="CP061813">
    <property type="protein sequence ID" value="QOD61502.1"/>
    <property type="molecule type" value="Genomic_DNA"/>
</dbReference>
<dbReference type="KEGG" id="phal:H9I45_03365"/>
<keyword evidence="1" id="KW-0812">Transmembrane</keyword>
<dbReference type="Proteomes" id="UP000516764">
    <property type="component" value="Chromosome"/>
</dbReference>
<dbReference type="PANTHER" id="PTHR12526">
    <property type="entry name" value="GLYCOSYLTRANSFERASE"/>
    <property type="match status" value="1"/>
</dbReference>
<dbReference type="Gene3D" id="3.40.50.2000">
    <property type="entry name" value="Glycogen Phosphorylase B"/>
    <property type="match status" value="2"/>
</dbReference>
<keyword evidence="1" id="KW-1133">Transmembrane helix</keyword>
<sequence length="394" mass="44883">MKEKIVIISNYYPPEMGAAANRIKSLAEGLLLSGKEVTVICPLPNYPKGEIFPKYKGKFKVVENKNGILVKRYWMFPSNSKNSFVRIFSMFSLAISIWASIFSLLRNKPKLFIIQSPPLFVALSGLLLSKVIGRKNVLNVSDLWPLSALELGVINKGFFYKIFTKLEHTNYKLANKIVGQSKEINKHISKIVKKENLVYRNVPNYKEYSQKTKKEGKLKIVYAGLLGYAQGILNICKSVDFKNLQVEFHIYGDGMESKSICNYAKNANNNIFFHGSVDAIEVKEKIRENEVAIVPLKNRIQGAVPSKIFELMQLGVPILYTCEGEASDIILSNNIGFVSYNNTSESLKNTILKFKNLKEDEYTQMSKNCLDLHAKEYRLDYQLKKVITFIENEK</sequence>
<organism evidence="3 4">
    <name type="scientific">Polaribacter haliotis</name>
    <dbReference type="NCBI Taxonomy" id="1888915"/>
    <lineage>
        <taxon>Bacteria</taxon>
        <taxon>Pseudomonadati</taxon>
        <taxon>Bacteroidota</taxon>
        <taxon>Flavobacteriia</taxon>
        <taxon>Flavobacteriales</taxon>
        <taxon>Flavobacteriaceae</taxon>
    </lineage>
</organism>
<evidence type="ECO:0000313" key="3">
    <source>
        <dbReference type="EMBL" id="QOD61502.1"/>
    </source>
</evidence>
<feature type="domain" description="Glycosyl transferase family 1" evidence="2">
    <location>
        <begin position="208"/>
        <end position="368"/>
    </location>
</feature>
<dbReference type="InterPro" id="IPR001296">
    <property type="entry name" value="Glyco_trans_1"/>
</dbReference>
<reference evidence="3 4" key="1">
    <citation type="journal article" date="2016" name="Int. J. Syst. Evol. Microbiol.">
        <title>Polaribacter haliotis sp. nov., isolated from the gut of abalone Haliotis discus hannai.</title>
        <authorList>
            <person name="Kim Y.O."/>
            <person name="Park I.S."/>
            <person name="Park S."/>
            <person name="Nam B.H."/>
            <person name="Park J.M."/>
            <person name="Kim D.G."/>
            <person name="Yoon J.H."/>
        </authorList>
    </citation>
    <scope>NUCLEOTIDE SEQUENCE [LARGE SCALE GENOMIC DNA]</scope>
    <source>
        <strain evidence="3 4">KCTC 52418</strain>
    </source>
</reference>
<proteinExistence type="predicted"/>
<name>A0A7L8AHM0_9FLAO</name>
<dbReference type="CDD" id="cd03794">
    <property type="entry name" value="GT4_WbuB-like"/>
    <property type="match status" value="1"/>
</dbReference>
<evidence type="ECO:0000313" key="4">
    <source>
        <dbReference type="Proteomes" id="UP000516764"/>
    </source>
</evidence>
<dbReference type="PANTHER" id="PTHR12526:SF630">
    <property type="entry name" value="GLYCOSYLTRANSFERASE"/>
    <property type="match status" value="1"/>
</dbReference>
<keyword evidence="3" id="KW-0808">Transferase</keyword>
<dbReference type="SUPFAM" id="SSF53756">
    <property type="entry name" value="UDP-Glycosyltransferase/glycogen phosphorylase"/>
    <property type="match status" value="1"/>
</dbReference>
<evidence type="ECO:0000256" key="1">
    <source>
        <dbReference type="SAM" id="Phobius"/>
    </source>
</evidence>
<accession>A0A7L8AHM0</accession>
<keyword evidence="1" id="KW-0472">Membrane</keyword>
<dbReference type="Pfam" id="PF00534">
    <property type="entry name" value="Glycos_transf_1"/>
    <property type="match status" value="1"/>
</dbReference>
<protein>
    <submittedName>
        <fullName evidence="3">Glycosyltransferase family 4 protein</fullName>
    </submittedName>
</protein>
<gene>
    <name evidence="3" type="ORF">H9I45_03365</name>
</gene>